<evidence type="ECO:0000313" key="2">
    <source>
        <dbReference type="Proteomes" id="UP000008177"/>
    </source>
</evidence>
<accession>G2XVG0</accession>
<dbReference type="AlphaFoldDB" id="G2XVG0"/>
<reference evidence="2" key="1">
    <citation type="journal article" date="2011" name="PLoS Genet.">
        <title>Genomic analysis of the necrotrophic fungal pathogens Sclerotinia sclerotiorum and Botrytis cinerea.</title>
        <authorList>
            <person name="Amselem J."/>
            <person name="Cuomo C.A."/>
            <person name="van Kan J.A."/>
            <person name="Viaud M."/>
            <person name="Benito E.P."/>
            <person name="Couloux A."/>
            <person name="Coutinho P.M."/>
            <person name="de Vries R.P."/>
            <person name="Dyer P.S."/>
            <person name="Fillinger S."/>
            <person name="Fournier E."/>
            <person name="Gout L."/>
            <person name="Hahn M."/>
            <person name="Kohn L."/>
            <person name="Lapalu N."/>
            <person name="Plummer K.M."/>
            <person name="Pradier J.M."/>
            <person name="Quevillon E."/>
            <person name="Sharon A."/>
            <person name="Simon A."/>
            <person name="ten Have A."/>
            <person name="Tudzynski B."/>
            <person name="Tudzynski P."/>
            <person name="Wincker P."/>
            <person name="Andrew M."/>
            <person name="Anthouard V."/>
            <person name="Beever R.E."/>
            <person name="Beffa R."/>
            <person name="Benoit I."/>
            <person name="Bouzid O."/>
            <person name="Brault B."/>
            <person name="Chen Z."/>
            <person name="Choquer M."/>
            <person name="Collemare J."/>
            <person name="Cotton P."/>
            <person name="Danchin E.G."/>
            <person name="Da Silva C."/>
            <person name="Gautier A."/>
            <person name="Giraud C."/>
            <person name="Giraud T."/>
            <person name="Gonzalez C."/>
            <person name="Grossetete S."/>
            <person name="Guldener U."/>
            <person name="Henrissat B."/>
            <person name="Howlett B.J."/>
            <person name="Kodira C."/>
            <person name="Kretschmer M."/>
            <person name="Lappartient A."/>
            <person name="Leroch M."/>
            <person name="Levis C."/>
            <person name="Mauceli E."/>
            <person name="Neuveglise C."/>
            <person name="Oeser B."/>
            <person name="Pearson M."/>
            <person name="Poulain J."/>
            <person name="Poussereau N."/>
            <person name="Quesneville H."/>
            <person name="Rascle C."/>
            <person name="Schumacher J."/>
            <person name="Segurens B."/>
            <person name="Sexton A."/>
            <person name="Silva E."/>
            <person name="Sirven C."/>
            <person name="Soanes D.M."/>
            <person name="Talbot N.J."/>
            <person name="Templeton M."/>
            <person name="Yandava C."/>
            <person name="Yarden O."/>
            <person name="Zeng Q."/>
            <person name="Rollins J.A."/>
            <person name="Lebrun M.H."/>
            <person name="Dickman M."/>
        </authorList>
    </citation>
    <scope>NUCLEOTIDE SEQUENCE [LARGE SCALE GENOMIC DNA]</scope>
    <source>
        <strain evidence="2">T4</strain>
    </source>
</reference>
<dbReference type="InParanoid" id="G2XVG0"/>
<name>G2XVG0_BOTF4</name>
<dbReference type="EMBL" id="FQ790271">
    <property type="protein sequence ID" value="CCD44480.1"/>
    <property type="molecule type" value="Genomic_DNA"/>
</dbReference>
<evidence type="ECO:0000313" key="1">
    <source>
        <dbReference type="EMBL" id="CCD44480.1"/>
    </source>
</evidence>
<organism evidence="1 2">
    <name type="scientific">Botryotinia fuckeliana (strain T4)</name>
    <name type="common">Noble rot fungus</name>
    <name type="synonym">Botrytis cinerea</name>
    <dbReference type="NCBI Taxonomy" id="999810"/>
    <lineage>
        <taxon>Eukaryota</taxon>
        <taxon>Fungi</taxon>
        <taxon>Dikarya</taxon>
        <taxon>Ascomycota</taxon>
        <taxon>Pezizomycotina</taxon>
        <taxon>Leotiomycetes</taxon>
        <taxon>Helotiales</taxon>
        <taxon>Sclerotiniaceae</taxon>
        <taxon>Botrytis</taxon>
    </lineage>
</organism>
<sequence>MAKLGACQVVSLECHFTLPTTCTVEPGHAQHTNRNMKLFATSSLHHFITSSLPNFPRIPKNSQEFPPACDEQQASRSWHIPTPWAWEAPLFNTHSSTYDFPASESFASSNPWRLIGNISMPQYAP</sequence>
<dbReference type="Proteomes" id="UP000008177">
    <property type="component" value="Unplaced contigs"/>
</dbReference>
<dbReference type="HOGENOM" id="CLU_1992264_0_0_1"/>
<proteinExistence type="predicted"/>
<gene>
    <name evidence="1" type="ORF">BofuT4_P053810.1</name>
</gene>
<protein>
    <submittedName>
        <fullName evidence="1">Uncharacterized protein</fullName>
    </submittedName>
</protein>